<comment type="caution">
    <text evidence="8">The sequence shown here is derived from an EMBL/GenBank/DDBJ whole genome shotgun (WGS) entry which is preliminary data.</text>
</comment>
<dbReference type="PROSITE" id="PS00463">
    <property type="entry name" value="ZN2_CY6_FUNGAL_1"/>
    <property type="match status" value="1"/>
</dbReference>
<feature type="region of interest" description="Disordered" evidence="6">
    <location>
        <begin position="1"/>
        <end position="28"/>
    </location>
</feature>
<keyword evidence="5" id="KW-0539">Nucleus</keyword>
<dbReference type="Proteomes" id="UP001163846">
    <property type="component" value="Unassembled WGS sequence"/>
</dbReference>
<dbReference type="PROSITE" id="PS50048">
    <property type="entry name" value="ZN2_CY6_FUNGAL_2"/>
    <property type="match status" value="1"/>
</dbReference>
<dbReference type="PANTHER" id="PTHR31845">
    <property type="entry name" value="FINGER DOMAIN PROTEIN, PUTATIVE-RELATED"/>
    <property type="match status" value="1"/>
</dbReference>
<dbReference type="GO" id="GO:0005634">
    <property type="term" value="C:nucleus"/>
    <property type="evidence" value="ECO:0007669"/>
    <property type="project" value="UniProtKB-SubCell"/>
</dbReference>
<comment type="subcellular location">
    <subcellularLocation>
        <location evidence="1">Nucleus</location>
    </subcellularLocation>
</comment>
<feature type="compositionally biased region" description="Polar residues" evidence="6">
    <location>
        <begin position="619"/>
        <end position="642"/>
    </location>
</feature>
<keyword evidence="4" id="KW-0804">Transcription</keyword>
<evidence type="ECO:0000256" key="2">
    <source>
        <dbReference type="ARBA" id="ARBA00023015"/>
    </source>
</evidence>
<keyword evidence="9" id="KW-1185">Reference proteome</keyword>
<dbReference type="InterPro" id="IPR001138">
    <property type="entry name" value="Zn2Cys6_DnaBD"/>
</dbReference>
<evidence type="ECO:0000256" key="3">
    <source>
        <dbReference type="ARBA" id="ARBA00023125"/>
    </source>
</evidence>
<feature type="region of interest" description="Disordered" evidence="6">
    <location>
        <begin position="613"/>
        <end position="659"/>
    </location>
</feature>
<evidence type="ECO:0000256" key="1">
    <source>
        <dbReference type="ARBA" id="ARBA00004123"/>
    </source>
</evidence>
<dbReference type="Pfam" id="PF00172">
    <property type="entry name" value="Zn_clus"/>
    <property type="match status" value="1"/>
</dbReference>
<keyword evidence="3" id="KW-0238">DNA-binding</keyword>
<evidence type="ECO:0000256" key="4">
    <source>
        <dbReference type="ARBA" id="ARBA00023163"/>
    </source>
</evidence>
<dbReference type="InterPro" id="IPR036864">
    <property type="entry name" value="Zn2-C6_fun-type_DNA-bd_sf"/>
</dbReference>
<dbReference type="GO" id="GO:0008270">
    <property type="term" value="F:zinc ion binding"/>
    <property type="evidence" value="ECO:0007669"/>
    <property type="project" value="InterPro"/>
</dbReference>
<dbReference type="Gene3D" id="4.10.240.10">
    <property type="entry name" value="Zn(2)-C6 fungal-type DNA-binding domain"/>
    <property type="match status" value="1"/>
</dbReference>
<dbReference type="CDD" id="cd00067">
    <property type="entry name" value="GAL4"/>
    <property type="match status" value="1"/>
</dbReference>
<name>A0AA38UKH2_9AGAR</name>
<keyword evidence="2" id="KW-0805">Transcription regulation</keyword>
<protein>
    <recommendedName>
        <fullName evidence="7">Zn(2)-C6 fungal-type domain-containing protein</fullName>
    </recommendedName>
</protein>
<feature type="domain" description="Zn(2)-C6 fungal-type" evidence="7">
    <location>
        <begin position="29"/>
        <end position="65"/>
    </location>
</feature>
<evidence type="ECO:0000259" key="7">
    <source>
        <dbReference type="PROSITE" id="PS50048"/>
    </source>
</evidence>
<dbReference type="GO" id="GO:0000981">
    <property type="term" value="F:DNA-binding transcription factor activity, RNA polymerase II-specific"/>
    <property type="evidence" value="ECO:0007669"/>
    <property type="project" value="InterPro"/>
</dbReference>
<dbReference type="PANTHER" id="PTHR31845:SF17">
    <property type="entry name" value="ZN(II)2CYS6 TRANSCRIPTION FACTOR (EUROFUNG)"/>
    <property type="match status" value="1"/>
</dbReference>
<organism evidence="8 9">
    <name type="scientific">Lentinula raphanica</name>
    <dbReference type="NCBI Taxonomy" id="153919"/>
    <lineage>
        <taxon>Eukaryota</taxon>
        <taxon>Fungi</taxon>
        <taxon>Dikarya</taxon>
        <taxon>Basidiomycota</taxon>
        <taxon>Agaricomycotina</taxon>
        <taxon>Agaricomycetes</taxon>
        <taxon>Agaricomycetidae</taxon>
        <taxon>Agaricales</taxon>
        <taxon>Marasmiineae</taxon>
        <taxon>Omphalotaceae</taxon>
        <taxon>Lentinula</taxon>
    </lineage>
</organism>
<reference evidence="8" key="1">
    <citation type="submission" date="2022-08" db="EMBL/GenBank/DDBJ databases">
        <authorList>
            <consortium name="DOE Joint Genome Institute"/>
            <person name="Min B."/>
            <person name="Riley R."/>
            <person name="Sierra-Patev S."/>
            <person name="Naranjo-Ortiz M."/>
            <person name="Looney B."/>
            <person name="Konkel Z."/>
            <person name="Slot J.C."/>
            <person name="Sakamoto Y."/>
            <person name="Steenwyk J.L."/>
            <person name="Rokas A."/>
            <person name="Carro J."/>
            <person name="Camarero S."/>
            <person name="Ferreira P."/>
            <person name="Molpeceres G."/>
            <person name="Ruiz-Duenas F.J."/>
            <person name="Serrano A."/>
            <person name="Henrissat B."/>
            <person name="Drula E."/>
            <person name="Hughes K.W."/>
            <person name="Mata J.L."/>
            <person name="Ishikawa N.K."/>
            <person name="Vargas-Isla R."/>
            <person name="Ushijima S."/>
            <person name="Smith C.A."/>
            <person name="Ahrendt S."/>
            <person name="Andreopoulos W."/>
            <person name="He G."/>
            <person name="Labutti K."/>
            <person name="Lipzen A."/>
            <person name="Ng V."/>
            <person name="Sandor L."/>
            <person name="Barry K."/>
            <person name="Martinez A.T."/>
            <person name="Xiao Y."/>
            <person name="Gibbons J.G."/>
            <person name="Terashima K."/>
            <person name="Hibbett D.S."/>
            <person name="Grigoriev I.V."/>
        </authorList>
    </citation>
    <scope>NUCLEOTIDE SEQUENCE</scope>
    <source>
        <strain evidence="8">TFB9207</strain>
    </source>
</reference>
<dbReference type="InterPro" id="IPR051089">
    <property type="entry name" value="prtT"/>
</dbReference>
<dbReference type="SUPFAM" id="SSF57701">
    <property type="entry name" value="Zn2/Cys6 DNA-binding domain"/>
    <property type="match status" value="1"/>
</dbReference>
<evidence type="ECO:0000313" key="9">
    <source>
        <dbReference type="Proteomes" id="UP001163846"/>
    </source>
</evidence>
<proteinExistence type="predicted"/>
<dbReference type="GO" id="GO:0000976">
    <property type="term" value="F:transcription cis-regulatory region binding"/>
    <property type="evidence" value="ECO:0007669"/>
    <property type="project" value="TreeGrafter"/>
</dbReference>
<dbReference type="CDD" id="cd12148">
    <property type="entry name" value="fungal_TF_MHR"/>
    <property type="match status" value="1"/>
</dbReference>
<evidence type="ECO:0000256" key="5">
    <source>
        <dbReference type="ARBA" id="ARBA00023242"/>
    </source>
</evidence>
<gene>
    <name evidence="8" type="ORF">F5878DRAFT_439243</name>
</gene>
<evidence type="ECO:0000313" key="8">
    <source>
        <dbReference type="EMBL" id="KAJ3841862.1"/>
    </source>
</evidence>
<evidence type="ECO:0000256" key="6">
    <source>
        <dbReference type="SAM" id="MobiDB-lite"/>
    </source>
</evidence>
<dbReference type="EMBL" id="MU806025">
    <property type="protein sequence ID" value="KAJ3841862.1"/>
    <property type="molecule type" value="Genomic_DNA"/>
</dbReference>
<accession>A0AA38UKH2</accession>
<dbReference type="AlphaFoldDB" id="A0AA38UKH2"/>
<feature type="compositionally biased region" description="Low complexity" evidence="6">
    <location>
        <begin position="7"/>
        <end position="19"/>
    </location>
</feature>
<sequence length="714" mass="80055">MKRQTDKASSSSPSTSSSRATKRTKSVQACTNCRKHKTRCEILGGFDQAIIRCHRCKVLDAECSYSSMDKSLFEVASSRSTVSTNRGDEHGEWHDRNLDVLSGYSGTPTPRNAPGSSNASLPPDLFPNNPHLLWDFLRMPEDSLDWTAPLQAMQHLMKQSHHDTTISRRHPPRVPNDSLENILTPNQIQHLISIFEHNYLPWLNFMPIRETHSPILDLVYCTIASRHFDEATRSAVAPRLQALAAETVARMIFQSRRLETLETIQCLLILSLWAPVCGADEDFRDGRLLVASAVSMAHNMRLNDACVHVTRLRERRGRGEDVSDRELFDAMNRTRLWIALTNVESLLYTGSGRNPLSKRTAEYLTIFPLSSNLPSDMASGRDLRLRLLAELFDITEAGIAIRLESLSEPHVNQWYDGFVHALSNLNRVARILLPLAVVGDFDVFYFKSLNIIVRTCRLLILYQASVSVRSYFVRTENHNPFWFRDVRPHGLHILITWGKEAMAISESVLVTLLELDMQLLGTSPDYIFNMIAFAASYIIGSKFLVLDSIKIDLPGSGEKLLCKTIDRLKQCSCSPDSASWKCASLISWMLSLWENKLASLHSKRVVRSATSAGYAPFEPSSSSSHILRAATPSNSSQHSLSPISYMPSDSPVHSSHSWGPPAPRLPVPIDTDWYTPSFKDVALCNDLFNDGAAYGAVPDSTYEGPESNRQIRLS</sequence>